<dbReference type="InterPro" id="IPR007921">
    <property type="entry name" value="CHAP_dom"/>
</dbReference>
<proteinExistence type="predicted"/>
<dbReference type="Proteomes" id="UP000186015">
    <property type="component" value="Unassembled WGS sequence"/>
</dbReference>
<dbReference type="Pfam" id="PF05257">
    <property type="entry name" value="CHAP"/>
    <property type="match status" value="1"/>
</dbReference>
<evidence type="ECO:0000313" key="4">
    <source>
        <dbReference type="Proteomes" id="UP000186015"/>
    </source>
</evidence>
<keyword evidence="1" id="KW-0732">Signal</keyword>
<sequence length="383" mass="41325">MSIKFKGNSGFIKLIASFSAAVLLSTGVVTPSASDGIIKNLCVPTTITASAASNLYVPNLNGSNRIVWKATSWVPVYAYSNLSARGNFSNLNGSGVKTYSTACIDAGDDCYIYRMGNSVSTVFYPAGNTYKYAYVRTSDITRGNRNETRNAFKAAAGVNTFTYNSNGGTFNIGSIDKNDTCYLLNKVNNAYQLIYPISGGNYKIGWVSASDYARLTNSGGGSISNARQNVVNTALREVGVAETGNNNVKYNTWYYGRTINATGYAWCDAFVSWVANRSGVSTSIIPKSASVSNTLKFYRNCGRFYKSRYYGGSYTPKGGDLVFYGTNGGCHIGIIIASPVNGYLQVVEGNVLLNGKYQVAKFTANSKRTVNSSYVYGYASPNY</sequence>
<reference evidence="3 4" key="1">
    <citation type="submission" date="2016-10" db="EMBL/GenBank/DDBJ databases">
        <authorList>
            <person name="de Groot N.N."/>
        </authorList>
    </citation>
    <scope>NUCLEOTIDE SEQUENCE [LARGE SCALE GENOMIC DNA]</scope>
    <source>
        <strain evidence="3 4">KH2T6</strain>
    </source>
</reference>
<dbReference type="EMBL" id="FOAT01000015">
    <property type="protein sequence ID" value="SEL22125.1"/>
    <property type="molecule type" value="Genomic_DNA"/>
</dbReference>
<gene>
    <name evidence="3" type="ORF">SAMN05216469_11514</name>
</gene>
<dbReference type="Gene3D" id="3.90.1720.10">
    <property type="entry name" value="endopeptidase domain like (from Nostoc punctiforme)"/>
    <property type="match status" value="1"/>
</dbReference>
<evidence type="ECO:0000259" key="2">
    <source>
        <dbReference type="Pfam" id="PF05257"/>
    </source>
</evidence>
<organism evidence="3 4">
    <name type="scientific">Ruminococcus albus</name>
    <dbReference type="NCBI Taxonomy" id="1264"/>
    <lineage>
        <taxon>Bacteria</taxon>
        <taxon>Bacillati</taxon>
        <taxon>Bacillota</taxon>
        <taxon>Clostridia</taxon>
        <taxon>Eubacteriales</taxon>
        <taxon>Oscillospiraceae</taxon>
        <taxon>Ruminococcus</taxon>
    </lineage>
</organism>
<protein>
    <submittedName>
        <fullName evidence="3">CHAP domain-containing protein</fullName>
    </submittedName>
</protein>
<feature type="signal peptide" evidence="1">
    <location>
        <begin position="1"/>
        <end position="20"/>
    </location>
</feature>
<dbReference type="RefSeq" id="WP_074834897.1">
    <property type="nucleotide sequence ID" value="NZ_FOAT01000015.1"/>
</dbReference>
<evidence type="ECO:0000313" key="3">
    <source>
        <dbReference type="EMBL" id="SEL22125.1"/>
    </source>
</evidence>
<dbReference type="AlphaFoldDB" id="A0A1H7NGJ5"/>
<feature type="chain" id="PRO_5038426298" evidence="1">
    <location>
        <begin position="21"/>
        <end position="383"/>
    </location>
</feature>
<name>A0A1H7NGJ5_RUMAL</name>
<accession>A0A1H7NGJ5</accession>
<dbReference type="OrthoDB" id="9812962at2"/>
<evidence type="ECO:0000256" key="1">
    <source>
        <dbReference type="SAM" id="SignalP"/>
    </source>
</evidence>
<feature type="domain" description="Peptidase C51" evidence="2">
    <location>
        <begin position="261"/>
        <end position="350"/>
    </location>
</feature>